<dbReference type="PANTHER" id="PTHR33529">
    <property type="entry name" value="SLR0882 PROTEIN-RELATED"/>
    <property type="match status" value="1"/>
</dbReference>
<dbReference type="GO" id="GO:0015920">
    <property type="term" value="P:lipopolysaccharide transport"/>
    <property type="evidence" value="ECO:0007669"/>
    <property type="project" value="TreeGrafter"/>
</dbReference>
<evidence type="ECO:0000256" key="1">
    <source>
        <dbReference type="ARBA" id="ARBA00004651"/>
    </source>
</evidence>
<feature type="transmembrane region" description="Helical" evidence="6">
    <location>
        <begin position="18"/>
        <end position="35"/>
    </location>
</feature>
<name>A0A7C4AJN6_9BACT</name>
<feature type="transmembrane region" description="Helical" evidence="6">
    <location>
        <begin position="345"/>
        <end position="366"/>
    </location>
</feature>
<evidence type="ECO:0000256" key="5">
    <source>
        <dbReference type="ARBA" id="ARBA00023136"/>
    </source>
</evidence>
<evidence type="ECO:0000256" key="6">
    <source>
        <dbReference type="SAM" id="Phobius"/>
    </source>
</evidence>
<comment type="caution">
    <text evidence="7">The sequence shown here is derived from an EMBL/GenBank/DDBJ whole genome shotgun (WGS) entry which is preliminary data.</text>
</comment>
<dbReference type="GO" id="GO:0043190">
    <property type="term" value="C:ATP-binding cassette (ABC) transporter complex"/>
    <property type="evidence" value="ECO:0007669"/>
    <property type="project" value="TreeGrafter"/>
</dbReference>
<dbReference type="PANTHER" id="PTHR33529:SF8">
    <property type="entry name" value="PERMEASE, YJGP_YJGQ FAMILY"/>
    <property type="match status" value="1"/>
</dbReference>
<accession>A0A7C4AJN6</accession>
<evidence type="ECO:0000256" key="2">
    <source>
        <dbReference type="ARBA" id="ARBA00022475"/>
    </source>
</evidence>
<dbReference type="InterPro" id="IPR005495">
    <property type="entry name" value="LptG/LptF_permease"/>
</dbReference>
<gene>
    <name evidence="7" type="ORF">ENV75_04755</name>
</gene>
<comment type="subcellular location">
    <subcellularLocation>
        <location evidence="1">Cell membrane</location>
        <topology evidence="1">Multi-pass membrane protein</topology>
    </subcellularLocation>
</comment>
<feature type="transmembrane region" description="Helical" evidence="6">
    <location>
        <begin position="313"/>
        <end position="333"/>
    </location>
</feature>
<keyword evidence="5 6" id="KW-0472">Membrane</keyword>
<dbReference type="AlphaFoldDB" id="A0A7C4AJN6"/>
<feature type="transmembrane region" description="Helical" evidence="6">
    <location>
        <begin position="62"/>
        <end position="81"/>
    </location>
</feature>
<keyword evidence="4 6" id="KW-1133">Transmembrane helix</keyword>
<protein>
    <submittedName>
        <fullName evidence="7">LptF/LptG family permease</fullName>
    </submittedName>
</protein>
<organism evidence="7">
    <name type="scientific">Thermodesulfovibrio aggregans</name>
    <dbReference type="NCBI Taxonomy" id="86166"/>
    <lineage>
        <taxon>Bacteria</taxon>
        <taxon>Pseudomonadati</taxon>
        <taxon>Nitrospirota</taxon>
        <taxon>Thermodesulfovibrionia</taxon>
        <taxon>Thermodesulfovibrionales</taxon>
        <taxon>Thermodesulfovibrionaceae</taxon>
        <taxon>Thermodesulfovibrio</taxon>
    </lineage>
</organism>
<sequence>MKINIVCKSYIMDFLKTFLILLFSMSFLLAIVAVVEKIDDFMQYKPSAGFFIQYTIYSIPRYIFYLIPFVTLICSLFIFSIGVRNREFLILSVSGGRLREILKPFIFLGILISTSGFIFGEFIQPEFTKKINTIIEELTEKGKSSVQKELYLRTRDGTVVKIGRFSQREKTGSDVKIFIIKNEMLLKRLDCEEVEIKDKEWILKNVVIYDFVSGSVDKAQEISQPINLKISITVFKDIKKIEEFGIAELLQKRKELKRVGLSNPKIDTDIGGRLSYNFVTFFMMVLGISLPLGAYEKFSFLFFKTRSTGGGGIITAGIGLLITIIYWLLYSFFMFMGYSRILPPFAAPWITPLIFGAVSIKLYYSIRE</sequence>
<evidence type="ECO:0000256" key="4">
    <source>
        <dbReference type="ARBA" id="ARBA00022989"/>
    </source>
</evidence>
<feature type="transmembrane region" description="Helical" evidence="6">
    <location>
        <begin position="274"/>
        <end position="293"/>
    </location>
</feature>
<evidence type="ECO:0000313" key="7">
    <source>
        <dbReference type="EMBL" id="HGG99740.1"/>
    </source>
</evidence>
<reference evidence="7" key="1">
    <citation type="journal article" date="2020" name="mSystems">
        <title>Genome- and Community-Level Interaction Insights into Carbon Utilization and Element Cycling Functions of Hydrothermarchaeota in Hydrothermal Sediment.</title>
        <authorList>
            <person name="Zhou Z."/>
            <person name="Liu Y."/>
            <person name="Xu W."/>
            <person name="Pan J."/>
            <person name="Luo Z.H."/>
            <person name="Li M."/>
        </authorList>
    </citation>
    <scope>NUCLEOTIDE SEQUENCE [LARGE SCALE GENOMIC DNA]</scope>
    <source>
        <strain evidence="7">SpSt-788</strain>
    </source>
</reference>
<dbReference type="Pfam" id="PF03739">
    <property type="entry name" value="LptF_LptG"/>
    <property type="match status" value="1"/>
</dbReference>
<evidence type="ECO:0000256" key="3">
    <source>
        <dbReference type="ARBA" id="ARBA00022692"/>
    </source>
</evidence>
<feature type="transmembrane region" description="Helical" evidence="6">
    <location>
        <begin position="101"/>
        <end position="120"/>
    </location>
</feature>
<keyword evidence="2" id="KW-1003">Cell membrane</keyword>
<dbReference type="EMBL" id="DTHO01000053">
    <property type="protein sequence ID" value="HGG99740.1"/>
    <property type="molecule type" value="Genomic_DNA"/>
</dbReference>
<proteinExistence type="predicted"/>
<keyword evidence="3 6" id="KW-0812">Transmembrane</keyword>